<organism evidence="1 2">
    <name type="scientific">Nannocystis pusilla</name>
    <dbReference type="NCBI Taxonomy" id="889268"/>
    <lineage>
        <taxon>Bacteria</taxon>
        <taxon>Pseudomonadati</taxon>
        <taxon>Myxococcota</taxon>
        <taxon>Polyangia</taxon>
        <taxon>Nannocystales</taxon>
        <taxon>Nannocystaceae</taxon>
        <taxon>Nannocystis</taxon>
    </lineage>
</organism>
<dbReference type="RefSeq" id="WP_267766991.1">
    <property type="nucleotide sequence ID" value="NZ_JAPNKE010000002.1"/>
</dbReference>
<dbReference type="Proteomes" id="UP001150924">
    <property type="component" value="Unassembled WGS sequence"/>
</dbReference>
<accession>A0A9X3ELG0</accession>
<gene>
    <name evidence="1" type="ORF">OV079_07090</name>
</gene>
<proteinExistence type="predicted"/>
<dbReference type="EMBL" id="JAPNKE010000002">
    <property type="protein sequence ID" value="MCY1005340.1"/>
    <property type="molecule type" value="Genomic_DNA"/>
</dbReference>
<evidence type="ECO:0000313" key="2">
    <source>
        <dbReference type="Proteomes" id="UP001150924"/>
    </source>
</evidence>
<reference evidence="1" key="1">
    <citation type="submission" date="2022-11" db="EMBL/GenBank/DDBJ databases">
        <title>Minimal conservation of predation-associated metabolite biosynthetic gene clusters underscores biosynthetic potential of Myxococcota including descriptions for ten novel species: Archangium lansinium sp. nov., Myxococcus landrumus sp. nov., Nannocystis bai.</title>
        <authorList>
            <person name="Ahearne A."/>
            <person name="Stevens C."/>
            <person name="Phillips K."/>
        </authorList>
    </citation>
    <scope>NUCLEOTIDE SEQUENCE</scope>
    <source>
        <strain evidence="1">Na p29</strain>
    </source>
</reference>
<name>A0A9X3ELG0_9BACT</name>
<keyword evidence="2" id="KW-1185">Reference proteome</keyword>
<comment type="caution">
    <text evidence="1">The sequence shown here is derived from an EMBL/GenBank/DDBJ whole genome shotgun (WGS) entry which is preliminary data.</text>
</comment>
<sequence>MTLITHAYARTADGELRTLDAAPPRNDLAGPESWRVKVYGSAAARALGLTLLPTLATYDIHAEDEDLDVLEREVQVLLGNTVRWPEIGLDQLRFRLLNILEAVRLARAEGGGVYLG</sequence>
<evidence type="ECO:0000313" key="1">
    <source>
        <dbReference type="EMBL" id="MCY1005340.1"/>
    </source>
</evidence>
<dbReference type="AlphaFoldDB" id="A0A9X3ELG0"/>
<protein>
    <submittedName>
        <fullName evidence="1">Uncharacterized protein</fullName>
    </submittedName>
</protein>